<keyword evidence="3" id="KW-1185">Reference proteome</keyword>
<dbReference type="PANTHER" id="PTHR37314:SF4">
    <property type="entry name" value="UPF0700 TRANSMEMBRANE PROTEIN YOAK"/>
    <property type="match status" value="1"/>
</dbReference>
<evidence type="ECO:0000256" key="1">
    <source>
        <dbReference type="SAM" id="Phobius"/>
    </source>
</evidence>
<dbReference type="Proteomes" id="UP000006844">
    <property type="component" value="Chromosome"/>
</dbReference>
<dbReference type="Pfam" id="PF06912">
    <property type="entry name" value="DUF1275"/>
    <property type="match status" value="1"/>
</dbReference>
<dbReference type="eggNOG" id="COG3619">
    <property type="taxonomic scope" value="Bacteria"/>
</dbReference>
<dbReference type="InterPro" id="IPR010699">
    <property type="entry name" value="DUF1275"/>
</dbReference>
<dbReference type="PANTHER" id="PTHR37314">
    <property type="entry name" value="SLR0142 PROTEIN"/>
    <property type="match status" value="1"/>
</dbReference>
<keyword evidence="1" id="KW-1133">Transmembrane helix</keyword>
<accession>E8V0E1</accession>
<dbReference type="KEGG" id="tsa:AciPR4_3672"/>
<reference evidence="2 3" key="1">
    <citation type="journal article" date="2012" name="Stand. Genomic Sci.">
        <title>Complete genome sequence of Terriglobus saanensis type strain SP1PR4(T), an Acidobacteria from tundra soil.</title>
        <authorList>
            <person name="Rawat S.R."/>
            <person name="Mannisto M.K."/>
            <person name="Starovoytov V."/>
            <person name="Goodwin L."/>
            <person name="Nolan M."/>
            <person name="Hauser L."/>
            <person name="Land M."/>
            <person name="Davenport K.W."/>
            <person name="Woyke T."/>
            <person name="Haggblom M.M."/>
        </authorList>
    </citation>
    <scope>NUCLEOTIDE SEQUENCE</scope>
    <source>
        <strain evidence="3">ATCC BAA-1853 / DSM 23119 / SP1PR4</strain>
    </source>
</reference>
<feature type="transmembrane region" description="Helical" evidence="1">
    <location>
        <begin position="126"/>
        <end position="144"/>
    </location>
</feature>
<keyword evidence="1" id="KW-0812">Transmembrane</keyword>
<dbReference type="OrthoDB" id="270162at2"/>
<dbReference type="AlphaFoldDB" id="E8V0E1"/>
<organism evidence="2 3">
    <name type="scientific">Terriglobus saanensis (strain ATCC BAA-1853 / DSM 23119 / SP1PR4)</name>
    <dbReference type="NCBI Taxonomy" id="401053"/>
    <lineage>
        <taxon>Bacteria</taxon>
        <taxon>Pseudomonadati</taxon>
        <taxon>Acidobacteriota</taxon>
        <taxon>Terriglobia</taxon>
        <taxon>Terriglobales</taxon>
        <taxon>Acidobacteriaceae</taxon>
        <taxon>Terriglobus</taxon>
    </lineage>
</organism>
<feature type="transmembrane region" description="Helical" evidence="1">
    <location>
        <begin position="21"/>
        <end position="41"/>
    </location>
</feature>
<dbReference type="RefSeq" id="WP_013570154.1">
    <property type="nucleotide sequence ID" value="NC_014963.1"/>
</dbReference>
<evidence type="ECO:0008006" key="4">
    <source>
        <dbReference type="Google" id="ProtNLM"/>
    </source>
</evidence>
<sequence>MPLFYLRRLTGRKRTETSNRHLARYLAFIAGAANAGGFLAVRQYTSHMSGIVSAMADNFAVGSLTVALSGFAAVMSFLLGAFATTLFIRWARSRRLESEYALPLIAEAVLLILFGFTGRVFAGGRVWGTVLLLCFTMGLQNAIITKLSKNVIRTTHLTGMVTDTGIALGRIVSKRFAGAHGTLAPELATLRLLTSLIALFFIGGVIGAVGFKHAGFFFTLPLATALFLLAALPVVDDMRRGYRIGAS</sequence>
<keyword evidence="1" id="KW-0472">Membrane</keyword>
<dbReference type="STRING" id="401053.AciPR4_3672"/>
<evidence type="ECO:0000313" key="3">
    <source>
        <dbReference type="Proteomes" id="UP000006844"/>
    </source>
</evidence>
<feature type="transmembrane region" description="Helical" evidence="1">
    <location>
        <begin position="190"/>
        <end position="210"/>
    </location>
</feature>
<feature type="transmembrane region" description="Helical" evidence="1">
    <location>
        <begin position="216"/>
        <end position="235"/>
    </location>
</feature>
<feature type="transmembrane region" description="Helical" evidence="1">
    <location>
        <begin position="61"/>
        <end position="88"/>
    </location>
</feature>
<gene>
    <name evidence="2" type="ordered locus">AciPR4_3672</name>
</gene>
<feature type="transmembrane region" description="Helical" evidence="1">
    <location>
        <begin position="100"/>
        <end position="120"/>
    </location>
</feature>
<dbReference type="EMBL" id="CP002467">
    <property type="protein sequence ID" value="ADV84424.1"/>
    <property type="molecule type" value="Genomic_DNA"/>
</dbReference>
<dbReference type="HOGENOM" id="CLU_073333_0_0_0"/>
<name>E8V0E1_TERSS</name>
<evidence type="ECO:0000313" key="2">
    <source>
        <dbReference type="EMBL" id="ADV84424.1"/>
    </source>
</evidence>
<proteinExistence type="predicted"/>
<protein>
    <recommendedName>
        <fullName evidence="4">Transmembrane protein</fullName>
    </recommendedName>
</protein>